<evidence type="ECO:0000313" key="1">
    <source>
        <dbReference type="EMBL" id="OQD88163.1"/>
    </source>
</evidence>
<proteinExistence type="predicted"/>
<accession>A0A1V6QG20</accession>
<organism evidence="1 2">
    <name type="scientific">Penicillium antarcticum</name>
    <dbReference type="NCBI Taxonomy" id="416450"/>
    <lineage>
        <taxon>Eukaryota</taxon>
        <taxon>Fungi</taxon>
        <taxon>Dikarya</taxon>
        <taxon>Ascomycota</taxon>
        <taxon>Pezizomycotina</taxon>
        <taxon>Eurotiomycetes</taxon>
        <taxon>Eurotiomycetidae</taxon>
        <taxon>Eurotiales</taxon>
        <taxon>Aspergillaceae</taxon>
        <taxon>Penicillium</taxon>
    </lineage>
</organism>
<dbReference type="EMBL" id="MDYN01000004">
    <property type="protein sequence ID" value="OQD88163.1"/>
    <property type="molecule type" value="Genomic_DNA"/>
</dbReference>
<name>A0A1V6QG20_9EURO</name>
<keyword evidence="2" id="KW-1185">Reference proteome</keyword>
<comment type="caution">
    <text evidence="1">The sequence shown here is derived from an EMBL/GenBank/DDBJ whole genome shotgun (WGS) entry which is preliminary data.</text>
</comment>
<sequence>RFKQKFHPENALYGV</sequence>
<dbReference type="Proteomes" id="UP000191672">
    <property type="component" value="Unassembled WGS sequence"/>
</dbReference>
<reference evidence="2" key="1">
    <citation type="journal article" date="2017" name="Nat. Microbiol.">
        <title>Global analysis of biosynthetic gene clusters reveals vast potential of secondary metabolite production in Penicillium species.</title>
        <authorList>
            <person name="Nielsen J.C."/>
            <person name="Grijseels S."/>
            <person name="Prigent S."/>
            <person name="Ji B."/>
            <person name="Dainat J."/>
            <person name="Nielsen K.F."/>
            <person name="Frisvad J.C."/>
            <person name="Workman M."/>
            <person name="Nielsen J."/>
        </authorList>
    </citation>
    <scope>NUCLEOTIDE SEQUENCE [LARGE SCALE GENOMIC DNA]</scope>
    <source>
        <strain evidence="2">IBT 31811</strain>
    </source>
</reference>
<gene>
    <name evidence="1" type="ORF">PENANT_c004G07424</name>
</gene>
<feature type="non-terminal residue" evidence="1">
    <location>
        <position position="1"/>
    </location>
</feature>
<evidence type="ECO:0000313" key="2">
    <source>
        <dbReference type="Proteomes" id="UP000191672"/>
    </source>
</evidence>
<protein>
    <submittedName>
        <fullName evidence="1">Uncharacterized protein</fullName>
    </submittedName>
</protein>